<dbReference type="Pfam" id="PF00535">
    <property type="entry name" value="Glycos_transf_2"/>
    <property type="match status" value="1"/>
</dbReference>
<dbReference type="Gene3D" id="3.90.550.10">
    <property type="entry name" value="Spore Coat Polysaccharide Biosynthesis Protein SpsA, Chain A"/>
    <property type="match status" value="1"/>
</dbReference>
<dbReference type="PANTHER" id="PTHR22916">
    <property type="entry name" value="GLYCOSYLTRANSFERASE"/>
    <property type="match status" value="1"/>
</dbReference>
<dbReference type="GO" id="GO:0016758">
    <property type="term" value="F:hexosyltransferase activity"/>
    <property type="evidence" value="ECO:0007669"/>
    <property type="project" value="UniProtKB-ARBA"/>
</dbReference>
<sequence length="247" mass="28995">MGKKTKRKTNNGGAGRKTVSICTPTYNRRKFIPFLIKCYLNQTYPQELIEWIVIDDGDDKVEDLFKDVPGVKYFYYPEKMKLGKKRNLMHEKTTGDIIVYMDDDDYYPPTRVSHAVSKLAAKKDALCSGSSIVHIYFKDTENIWEFGPYGHRHATAGTFAFKRELLKETKYDDEAEMAEEKQFLKNYTIPFVQLDPRHSILVFAHDNNTFDKRRLLVNPNPKFVKQTGYKVKNFIKNKEMRTFYINQ</sequence>
<dbReference type="PANTHER" id="PTHR22916:SF3">
    <property type="entry name" value="UDP-GLCNAC:BETAGAL BETA-1,3-N-ACETYLGLUCOSAMINYLTRANSFERASE-LIKE PROTEIN 1"/>
    <property type="match status" value="1"/>
</dbReference>
<evidence type="ECO:0000259" key="1">
    <source>
        <dbReference type="Pfam" id="PF00535"/>
    </source>
</evidence>
<dbReference type="CDD" id="cd00761">
    <property type="entry name" value="Glyco_tranf_GTA_type"/>
    <property type="match status" value="1"/>
</dbReference>
<accession>A0A6C0CQ75</accession>
<protein>
    <recommendedName>
        <fullName evidence="1">Glycosyltransferase 2-like domain-containing protein</fullName>
    </recommendedName>
</protein>
<dbReference type="EMBL" id="MN739460">
    <property type="protein sequence ID" value="QHT05854.1"/>
    <property type="molecule type" value="Genomic_DNA"/>
</dbReference>
<dbReference type="InterPro" id="IPR029044">
    <property type="entry name" value="Nucleotide-diphossugar_trans"/>
</dbReference>
<evidence type="ECO:0000313" key="2">
    <source>
        <dbReference type="EMBL" id="QHT05854.1"/>
    </source>
</evidence>
<organism evidence="2">
    <name type="scientific">viral metagenome</name>
    <dbReference type="NCBI Taxonomy" id="1070528"/>
    <lineage>
        <taxon>unclassified sequences</taxon>
        <taxon>metagenomes</taxon>
        <taxon>organismal metagenomes</taxon>
    </lineage>
</organism>
<reference evidence="2" key="1">
    <citation type="journal article" date="2020" name="Nature">
        <title>Giant virus diversity and host interactions through global metagenomics.</title>
        <authorList>
            <person name="Schulz F."/>
            <person name="Roux S."/>
            <person name="Paez-Espino D."/>
            <person name="Jungbluth S."/>
            <person name="Walsh D.A."/>
            <person name="Denef V.J."/>
            <person name="McMahon K.D."/>
            <person name="Konstantinidis K.T."/>
            <person name="Eloe-Fadrosh E.A."/>
            <person name="Kyrpides N.C."/>
            <person name="Woyke T."/>
        </authorList>
    </citation>
    <scope>NUCLEOTIDE SEQUENCE</scope>
    <source>
        <strain evidence="2">GVMAG-M-3300021425-14</strain>
    </source>
</reference>
<feature type="domain" description="Glycosyltransferase 2-like" evidence="1">
    <location>
        <begin position="20"/>
        <end position="131"/>
    </location>
</feature>
<proteinExistence type="predicted"/>
<dbReference type="SUPFAM" id="SSF53448">
    <property type="entry name" value="Nucleotide-diphospho-sugar transferases"/>
    <property type="match status" value="1"/>
</dbReference>
<dbReference type="InterPro" id="IPR001173">
    <property type="entry name" value="Glyco_trans_2-like"/>
</dbReference>
<name>A0A6C0CQ75_9ZZZZ</name>
<dbReference type="AlphaFoldDB" id="A0A6C0CQ75"/>